<gene>
    <name evidence="3" type="ORF">J4Q44_G00104130</name>
</gene>
<keyword evidence="2" id="KW-0732">Signal</keyword>
<feature type="compositionally biased region" description="Low complexity" evidence="1">
    <location>
        <begin position="33"/>
        <end position="48"/>
    </location>
</feature>
<proteinExistence type="predicted"/>
<evidence type="ECO:0000313" key="4">
    <source>
        <dbReference type="Proteomes" id="UP001356427"/>
    </source>
</evidence>
<evidence type="ECO:0000313" key="3">
    <source>
        <dbReference type="EMBL" id="KAK6319202.1"/>
    </source>
</evidence>
<evidence type="ECO:0000256" key="2">
    <source>
        <dbReference type="SAM" id="SignalP"/>
    </source>
</evidence>
<sequence>MLKLAPASQLLLCLCRLFCSSASLCFGRHRSTGSKMSSSSSEGQGKPKSPLRKTGSLQSTTSPGEWRGVGAVGSQRGE</sequence>
<dbReference type="Proteomes" id="UP001356427">
    <property type="component" value="Unassembled WGS sequence"/>
</dbReference>
<reference evidence="3 4" key="1">
    <citation type="submission" date="2021-04" db="EMBL/GenBank/DDBJ databases">
        <authorList>
            <person name="De Guttry C."/>
            <person name="Zahm M."/>
            <person name="Klopp C."/>
            <person name="Cabau C."/>
            <person name="Louis A."/>
            <person name="Berthelot C."/>
            <person name="Parey E."/>
            <person name="Roest Crollius H."/>
            <person name="Montfort J."/>
            <person name="Robinson-Rechavi M."/>
            <person name="Bucao C."/>
            <person name="Bouchez O."/>
            <person name="Gislard M."/>
            <person name="Lluch J."/>
            <person name="Milhes M."/>
            <person name="Lampietro C."/>
            <person name="Lopez Roques C."/>
            <person name="Donnadieu C."/>
            <person name="Braasch I."/>
            <person name="Desvignes T."/>
            <person name="Postlethwait J."/>
            <person name="Bobe J."/>
            <person name="Wedekind C."/>
            <person name="Guiguen Y."/>
        </authorList>
    </citation>
    <scope>NUCLEOTIDE SEQUENCE [LARGE SCALE GENOMIC DNA]</scope>
    <source>
        <strain evidence="3">Cs_M1</strain>
        <tissue evidence="3">Blood</tissue>
    </source>
</reference>
<protein>
    <recommendedName>
        <fullName evidence="5">Secreted protein</fullName>
    </recommendedName>
</protein>
<accession>A0AAN8M188</accession>
<feature type="signal peptide" evidence="2">
    <location>
        <begin position="1"/>
        <end position="22"/>
    </location>
</feature>
<evidence type="ECO:0008006" key="5">
    <source>
        <dbReference type="Google" id="ProtNLM"/>
    </source>
</evidence>
<keyword evidence="4" id="KW-1185">Reference proteome</keyword>
<feature type="region of interest" description="Disordered" evidence="1">
    <location>
        <begin position="30"/>
        <end position="78"/>
    </location>
</feature>
<dbReference type="EMBL" id="JAGTTL010000008">
    <property type="protein sequence ID" value="KAK6319202.1"/>
    <property type="molecule type" value="Genomic_DNA"/>
</dbReference>
<organism evidence="3 4">
    <name type="scientific">Coregonus suidteri</name>
    <dbReference type="NCBI Taxonomy" id="861788"/>
    <lineage>
        <taxon>Eukaryota</taxon>
        <taxon>Metazoa</taxon>
        <taxon>Chordata</taxon>
        <taxon>Craniata</taxon>
        <taxon>Vertebrata</taxon>
        <taxon>Euteleostomi</taxon>
        <taxon>Actinopterygii</taxon>
        <taxon>Neopterygii</taxon>
        <taxon>Teleostei</taxon>
        <taxon>Protacanthopterygii</taxon>
        <taxon>Salmoniformes</taxon>
        <taxon>Salmonidae</taxon>
        <taxon>Coregoninae</taxon>
        <taxon>Coregonus</taxon>
    </lineage>
</organism>
<evidence type="ECO:0000256" key="1">
    <source>
        <dbReference type="SAM" id="MobiDB-lite"/>
    </source>
</evidence>
<comment type="caution">
    <text evidence="3">The sequence shown here is derived from an EMBL/GenBank/DDBJ whole genome shotgun (WGS) entry which is preliminary data.</text>
</comment>
<dbReference type="AlphaFoldDB" id="A0AAN8M188"/>
<name>A0AAN8M188_9TELE</name>
<feature type="chain" id="PRO_5043053254" description="Secreted protein" evidence="2">
    <location>
        <begin position="23"/>
        <end position="78"/>
    </location>
</feature>